<accession>A0A5C5FQ34</accession>
<dbReference type="Gene3D" id="1.10.132.50">
    <property type="entry name" value="ATP synthase (C/AC39) subunit, domain 3"/>
    <property type="match status" value="1"/>
</dbReference>
<gene>
    <name evidence="8" type="ORF">DMC30DRAFT_39735</name>
</gene>
<comment type="caution">
    <text evidence="8">The sequence shown here is derived from an EMBL/GenBank/DDBJ whole genome shotgun (WGS) entry which is preliminary data.</text>
</comment>
<sequence length="366" mass="40851">MEALFFNSHSGYLEGVLRGFKAGLLTQGQYSNLTQCETLDDFRMQLTATDYGNFLANETPPISTSTIAEKATQRLVDEFNYIRSNATGELKRFLEYMTYAYMIDNIVLLISGTLHERDTHDLLERCHPLGWFETMPALCVATNVEELFNTVLVETPLAPYFRDCLSAQDLDELNIEIIRNTLYRSYLEDFHEFVLSIGGPTAEVMSPILNFEADRRSLNITINSFGTSLSKEQRGKLLPKLGRLYPEGTMALSRADDVDQVKAVIDPILEYRPFLEGQGASGGAGPDGGIGGGGAGGAGGAAASLEDHFFQHEVHLNKLAFMQQFQIGVFYAFFKLKEQEIRSLTWIAECIAQNAKDRINDYVPTF</sequence>
<dbReference type="SUPFAM" id="SSF103486">
    <property type="entry name" value="V-type ATP synthase subunit C"/>
    <property type="match status" value="1"/>
</dbReference>
<dbReference type="InterPro" id="IPR002843">
    <property type="entry name" value="ATPase_V0-cplx_csu/dsu"/>
</dbReference>
<dbReference type="InterPro" id="IPR036079">
    <property type="entry name" value="ATPase_csu/dsu_sf"/>
</dbReference>
<evidence type="ECO:0000256" key="1">
    <source>
        <dbReference type="ARBA" id="ARBA00006709"/>
    </source>
</evidence>
<dbReference type="InterPro" id="IPR035067">
    <property type="entry name" value="V-type_ATPase_csu/dsu"/>
</dbReference>
<dbReference type="PIRSF" id="PIRSF018497">
    <property type="entry name" value="V-ATP_synth_D"/>
    <property type="match status" value="1"/>
</dbReference>
<keyword evidence="9" id="KW-1185">Reference proteome</keyword>
<dbReference type="AlphaFoldDB" id="A0A5C5FQ34"/>
<dbReference type="FunFam" id="1.20.1690.10:FF:000003">
    <property type="entry name" value="V-type proton ATPase subunit"/>
    <property type="match status" value="1"/>
</dbReference>
<dbReference type="STRING" id="5288.A0A5C5FQ34"/>
<evidence type="ECO:0000256" key="5">
    <source>
        <dbReference type="ARBA" id="ARBA00029477"/>
    </source>
</evidence>
<comment type="function">
    <text evidence="6 7">Subunit of the V0 complex of vacuolar(H+)-ATPase (V-ATPase), a multisubunit enzyme composed of a peripheral complex (V1) that hydrolyzes ATP and a membrane integral complex (V0) that translocates protons. V-ATPase is responsible for acidifying and maintaining the pH of intracellular compartments. This subunit is a non-integral membrane component of the membrane pore domain and is required for proper assembly of the V0 sector. Might be involved in the regulated assembly of V1 subunits onto the membrane sector or alternatively may prevent the passage of protons through V0 pores.</text>
</comment>
<keyword evidence="4 7" id="KW-0406">Ion transport</keyword>
<dbReference type="PANTHER" id="PTHR11028">
    <property type="entry name" value="VACUOLAR ATP SYNTHASE SUBUNIT AC39"/>
    <property type="match status" value="1"/>
</dbReference>
<evidence type="ECO:0000256" key="2">
    <source>
        <dbReference type="ARBA" id="ARBA00022448"/>
    </source>
</evidence>
<evidence type="ECO:0000256" key="4">
    <source>
        <dbReference type="ARBA" id="ARBA00023065"/>
    </source>
</evidence>
<evidence type="ECO:0000256" key="7">
    <source>
        <dbReference type="PIRNR" id="PIRNR018497"/>
    </source>
</evidence>
<name>A0A5C5FQ34_9BASI</name>
<evidence type="ECO:0000313" key="8">
    <source>
        <dbReference type="EMBL" id="TNY18735.1"/>
    </source>
</evidence>
<dbReference type="EMBL" id="SOZI01000124">
    <property type="protein sequence ID" value="TNY18735.1"/>
    <property type="molecule type" value="Genomic_DNA"/>
</dbReference>
<dbReference type="GO" id="GO:0046961">
    <property type="term" value="F:proton-transporting ATPase activity, rotational mechanism"/>
    <property type="evidence" value="ECO:0007669"/>
    <property type="project" value="InterPro"/>
</dbReference>
<comment type="subunit">
    <text evidence="5">V-ATPase is a heteromultimeric enzyme composed of a peripheral catalytic V1 complex (components A to H) attached to an integral membrane V0 proton pore complex (components: a, c, c', c'', d, e, f and VOA1).</text>
</comment>
<organism evidence="8 9">
    <name type="scientific">Rhodotorula diobovata</name>
    <dbReference type="NCBI Taxonomy" id="5288"/>
    <lineage>
        <taxon>Eukaryota</taxon>
        <taxon>Fungi</taxon>
        <taxon>Dikarya</taxon>
        <taxon>Basidiomycota</taxon>
        <taxon>Pucciniomycotina</taxon>
        <taxon>Microbotryomycetes</taxon>
        <taxon>Sporidiobolales</taxon>
        <taxon>Sporidiobolaceae</taxon>
        <taxon>Rhodotorula</taxon>
    </lineage>
</organism>
<keyword evidence="3 7" id="KW-0375">Hydrogen ion transport</keyword>
<dbReference type="FunFam" id="1.10.132.50:FF:000002">
    <property type="entry name" value="V-type proton ATPase subunit"/>
    <property type="match status" value="1"/>
</dbReference>
<reference evidence="8 9" key="1">
    <citation type="submission" date="2019-03" db="EMBL/GenBank/DDBJ databases">
        <title>Rhodosporidium diobovatum UCD-FST 08-225 genome sequencing, assembly, and annotation.</title>
        <authorList>
            <person name="Fakankun I.U."/>
            <person name="Fristensky B."/>
            <person name="Levin D.B."/>
        </authorList>
    </citation>
    <scope>NUCLEOTIDE SEQUENCE [LARGE SCALE GENOMIC DNA]</scope>
    <source>
        <strain evidence="8 9">UCD-FST 08-225</strain>
    </source>
</reference>
<dbReference type="InterPro" id="IPR044911">
    <property type="entry name" value="V-type_ATPase_csu/dsu_dom_3"/>
</dbReference>
<evidence type="ECO:0000256" key="3">
    <source>
        <dbReference type="ARBA" id="ARBA00022781"/>
    </source>
</evidence>
<dbReference type="GO" id="GO:0033179">
    <property type="term" value="C:proton-transporting V-type ATPase, V0 domain"/>
    <property type="evidence" value="ECO:0007669"/>
    <property type="project" value="InterPro"/>
</dbReference>
<comment type="similarity">
    <text evidence="1 7">Belongs to the V-ATPase V0D/AC39 subunit family.</text>
</comment>
<dbReference type="Gene3D" id="1.20.1690.10">
    <property type="entry name" value="V-type ATP synthase subunit C domain"/>
    <property type="match status" value="2"/>
</dbReference>
<evidence type="ECO:0000313" key="9">
    <source>
        <dbReference type="Proteomes" id="UP000311382"/>
    </source>
</evidence>
<protein>
    <recommendedName>
        <fullName evidence="7">V-type proton ATPase subunit</fullName>
    </recommendedName>
</protein>
<dbReference type="Pfam" id="PF01992">
    <property type="entry name" value="vATP-synt_AC39"/>
    <property type="match status" value="1"/>
</dbReference>
<dbReference type="OrthoDB" id="10250083at2759"/>
<dbReference type="InterPro" id="IPR016727">
    <property type="entry name" value="ATPase_V0-cplx_dsu"/>
</dbReference>
<proteinExistence type="inferred from homology"/>
<comment type="subunit">
    <text evidence="7">V-ATPase is a heteromultimeric enzyme made up of two complexes: the ATP-hydrolytic V1 complex and the proton translocation V0 complex.</text>
</comment>
<keyword evidence="2 7" id="KW-0813">Transport</keyword>
<evidence type="ECO:0000256" key="6">
    <source>
        <dbReference type="ARBA" id="ARBA00059115"/>
    </source>
</evidence>
<dbReference type="Proteomes" id="UP000311382">
    <property type="component" value="Unassembled WGS sequence"/>
</dbReference>